<sequence>MHNGRAGNSRRHLKLAHKRAAVSDIQAALDKLTLHRNMTQVSPIIQQTRELDLLASSPKIVQKPLTVPTKPSKRVFRRVPASSMSATSYYLPSISKTQSKNVDAKWKCAQQIRNERLESTARSVTTDATNVSDDDYITTDDSDLSNDDDEFTCTNDGMTEPAFSEDALRAGSTPSNLTLASEYDDDKANYDELTVNTKEVSLPLFRKAPFRQLNTTIRFRYPSDNSPTLIPPSTLPKLHWKNTSVTPKVIRRVLRNSRFELVENGKSWIGYWGKHLKAGNYAKLKSMQKVNHFPGCFTIGRKDRLWRTLSTQIARFGHGEYGFIPTTYILPKDRKLLKDNFGHETFIVKPAASARGIGIKIVSKMESVPQRRQIIVQKYIKNPLLINGLKWDLRIYVFVSSFCPLIAYISDDGLVRFATDQYTMNSKKRFVHLTNYSVNKKSSKFQASDDVNDTSGHKWSLKTLWPELEKLGFNKDRIWGDIKDVVLKTLVASEQNIVTQLHKNCAKQRNCFELYGFDLMLDRKGKVILIEVNVSPSLHSNSKLDETIKGKLIADVFNTTGFTPYKVVSAPALSSHDRQLFARWLCSSKAPSRSTMLNNLSDYHKHLILKCEYERQRKGDLERLMPAPGVWEKYKRFFHTARIDNVILAAFEDEYGDNSKRRRLQAERIAVDLTK</sequence>
<dbReference type="EMBL" id="FN653044">
    <property type="protein sequence ID" value="CBY24309.1"/>
    <property type="molecule type" value="Genomic_DNA"/>
</dbReference>
<dbReference type="GO" id="GO:0070740">
    <property type="term" value="F:tubulin-glutamic acid ligase activity"/>
    <property type="evidence" value="ECO:0007669"/>
    <property type="project" value="TreeGrafter"/>
</dbReference>
<dbReference type="Gene3D" id="3.30.470.20">
    <property type="entry name" value="ATP-grasp fold, B domain"/>
    <property type="match status" value="1"/>
</dbReference>
<evidence type="ECO:0000313" key="4">
    <source>
        <dbReference type="EMBL" id="CBY24309.1"/>
    </source>
</evidence>
<dbReference type="InterPro" id="IPR004344">
    <property type="entry name" value="TTL/TTLL_fam"/>
</dbReference>
<gene>
    <name evidence="4" type="ORF">GSOID_T00009662001</name>
</gene>
<dbReference type="GO" id="GO:0015631">
    <property type="term" value="F:tubulin binding"/>
    <property type="evidence" value="ECO:0007669"/>
    <property type="project" value="TreeGrafter"/>
</dbReference>
<organism evidence="4">
    <name type="scientific">Oikopleura dioica</name>
    <name type="common">Tunicate</name>
    <dbReference type="NCBI Taxonomy" id="34765"/>
    <lineage>
        <taxon>Eukaryota</taxon>
        <taxon>Metazoa</taxon>
        <taxon>Chordata</taxon>
        <taxon>Tunicata</taxon>
        <taxon>Appendicularia</taxon>
        <taxon>Copelata</taxon>
        <taxon>Oikopleuridae</taxon>
        <taxon>Oikopleura</taxon>
    </lineage>
</organism>
<dbReference type="PROSITE" id="PS51221">
    <property type="entry name" value="TTL"/>
    <property type="match status" value="1"/>
</dbReference>
<dbReference type="GO" id="GO:0005524">
    <property type="term" value="F:ATP binding"/>
    <property type="evidence" value="ECO:0007669"/>
    <property type="project" value="UniProtKB-KW"/>
</dbReference>
<evidence type="ECO:0000256" key="1">
    <source>
        <dbReference type="ARBA" id="ARBA00022598"/>
    </source>
</evidence>
<dbReference type="Pfam" id="PF03133">
    <property type="entry name" value="TTL"/>
    <property type="match status" value="1"/>
</dbReference>
<dbReference type="GO" id="GO:0036064">
    <property type="term" value="C:ciliary basal body"/>
    <property type="evidence" value="ECO:0007669"/>
    <property type="project" value="TreeGrafter"/>
</dbReference>
<dbReference type="InParanoid" id="E4XFC1"/>
<evidence type="ECO:0000313" key="5">
    <source>
        <dbReference type="Proteomes" id="UP000001307"/>
    </source>
</evidence>
<dbReference type="GO" id="GO:0000226">
    <property type="term" value="P:microtubule cytoskeleton organization"/>
    <property type="evidence" value="ECO:0007669"/>
    <property type="project" value="TreeGrafter"/>
</dbReference>
<evidence type="ECO:0000256" key="3">
    <source>
        <dbReference type="ARBA" id="ARBA00022840"/>
    </source>
</evidence>
<reference evidence="4" key="1">
    <citation type="journal article" date="2010" name="Science">
        <title>Plasticity of animal genome architecture unmasked by rapid evolution of a pelagic tunicate.</title>
        <authorList>
            <person name="Denoeud F."/>
            <person name="Henriet S."/>
            <person name="Mungpakdee S."/>
            <person name="Aury J.M."/>
            <person name="Da Silva C."/>
            <person name="Brinkmann H."/>
            <person name="Mikhaleva J."/>
            <person name="Olsen L.C."/>
            <person name="Jubin C."/>
            <person name="Canestro C."/>
            <person name="Bouquet J.M."/>
            <person name="Danks G."/>
            <person name="Poulain J."/>
            <person name="Campsteijn C."/>
            <person name="Adamski M."/>
            <person name="Cross I."/>
            <person name="Yadetie F."/>
            <person name="Muffato M."/>
            <person name="Louis A."/>
            <person name="Butcher S."/>
            <person name="Tsagkogeorga G."/>
            <person name="Konrad A."/>
            <person name="Singh S."/>
            <person name="Jensen M.F."/>
            <person name="Cong E.H."/>
            <person name="Eikeseth-Otteraa H."/>
            <person name="Noel B."/>
            <person name="Anthouard V."/>
            <person name="Porcel B.M."/>
            <person name="Kachouri-Lafond R."/>
            <person name="Nishino A."/>
            <person name="Ugolini M."/>
            <person name="Chourrout P."/>
            <person name="Nishida H."/>
            <person name="Aasland R."/>
            <person name="Huzurbazar S."/>
            <person name="Westhof E."/>
            <person name="Delsuc F."/>
            <person name="Lehrach H."/>
            <person name="Reinhardt R."/>
            <person name="Weissenbach J."/>
            <person name="Roy S.W."/>
            <person name="Artiguenave F."/>
            <person name="Postlethwait J.H."/>
            <person name="Manak J.R."/>
            <person name="Thompson E.M."/>
            <person name="Jaillon O."/>
            <person name="Du Pasquier L."/>
            <person name="Boudinot P."/>
            <person name="Liberles D.A."/>
            <person name="Volff J.N."/>
            <person name="Philippe H."/>
            <person name="Lenhard B."/>
            <person name="Roest Crollius H."/>
            <person name="Wincker P."/>
            <person name="Chourrout D."/>
        </authorList>
    </citation>
    <scope>NUCLEOTIDE SEQUENCE [LARGE SCALE GENOMIC DNA]</scope>
</reference>
<proteinExistence type="predicted"/>
<dbReference type="OrthoDB" id="202825at2759"/>
<accession>E4XFC1</accession>
<keyword evidence="2" id="KW-0547">Nucleotide-binding</keyword>
<protein>
    <submittedName>
        <fullName evidence="4">Uncharacterized protein</fullName>
    </submittedName>
</protein>
<keyword evidence="5" id="KW-1185">Reference proteome</keyword>
<dbReference type="PANTHER" id="PTHR12241:SF162">
    <property type="entry name" value="TUBULIN MONOGLUTAMYLASE TTLL4"/>
    <property type="match status" value="1"/>
</dbReference>
<dbReference type="PANTHER" id="PTHR12241">
    <property type="entry name" value="TUBULIN POLYGLUTAMYLASE"/>
    <property type="match status" value="1"/>
</dbReference>
<dbReference type="AlphaFoldDB" id="E4XFC1"/>
<evidence type="ECO:0000256" key="2">
    <source>
        <dbReference type="ARBA" id="ARBA00022741"/>
    </source>
</evidence>
<dbReference type="SUPFAM" id="SSF56059">
    <property type="entry name" value="Glutathione synthetase ATP-binding domain-like"/>
    <property type="match status" value="1"/>
</dbReference>
<keyword evidence="3" id="KW-0067">ATP-binding</keyword>
<dbReference type="Proteomes" id="UP000001307">
    <property type="component" value="Unassembled WGS sequence"/>
</dbReference>
<keyword evidence="1" id="KW-0436">Ligase</keyword>
<name>E4XFC1_OIKDI</name>